<sequence>MKILAVLVLLVCVDLALALGPAESSASDPNPSSSADIRASLVSLATAAGEGRPALLLIGDSVLAGDVMAGQVEDWRSQRVVDHMRAELSYDSQAEIQQVALDGLLPVDALHVLAELDRVDPRGDVRVVFELNLRYFSREYGRKSDCTREQLCELGQMALVAGGSWQRAALGLAETADLGRDWLVERTPIHRHRGQLRQVELDGVDGLLVRREATATDRDQDDPQRRAQGLARVQEHYRQSTLTPAHAQVQALNAMLDRLQARGRPATLFLTPLEDPFVKATLRGNRLTRRYEQIANIVNERGVDPSLLQLIDLDHPVFEPHDFLDHVHLRPAGNRLLAINLLHQLGLPLRSRPLDWMLIHSEDHDRTLIHRRGKGFADGAGWEALLRDAKGVAVSPDGSWIVIADTGNHVLRQLRGNMQFLERLAGKPTKQGRGDGEALEQARLTEPRSPEIVGDRVYFVDGETRSRVRELADGFVRTLEWTGPSCPHYAVLESGQLDGREWLYFLCDDDRIISLDLAAGRSTLTSTPRAPLLADRQTGAPRGYKAIEPTHDGRLLFADGGSAIWELRLRGDGRAHAPRRVYDNLGEDLLPDEFGQTYPFGFDEMRFEQIVDMEWVERYGALLIQDQQALGGGNSRLHREETERIHLRLVDLDNRMILPWVKAIPHSEAFHMWNAKTKNFVSYYHLGAMAIARDDASLVWVEHDRSRVFRQADGLLGVQKLGNMHTHYGAIHHFNPMSSDGSAWLGSNWRPDRYMGTRHEPIPRRGPFVALMVGSSLSAMSDRIGSYSLGRQLEIELQAQLGVRDNIRLDLFQRTASAAALYYSTGMFEEFLEAGGPPPDVLFFELHDFNHRFFRGTNTQSERIEQLGRLEALADRYGTLVIFYDNSAIESRRRDGLRRTHRELRELIADAKRLGFVVLEPSDWLLRELLSESPWGSQPWGKGGHHGSAWAIDLTARTLAAMSYPVISEFLREREPARLSERDPASFDDGHPGERLLAAFESTAEQIDPDALLGVSSAYMQRAYEARQVKIYVDLGGFEELGRSQAELETVAVSVLYAVLVDEVYGELATDASVELLEFSNYDEYGAGVLESANSVWSRSFDRDSLEQFLQDYVAANGAGGD</sequence>
<dbReference type="Proteomes" id="UP000031599">
    <property type="component" value="Unassembled WGS sequence"/>
</dbReference>
<dbReference type="SUPFAM" id="SSF52266">
    <property type="entry name" value="SGNH hydrolase"/>
    <property type="match status" value="1"/>
</dbReference>
<evidence type="ECO:0000313" key="2">
    <source>
        <dbReference type="EMBL" id="KIG12050.1"/>
    </source>
</evidence>
<evidence type="ECO:0000256" key="1">
    <source>
        <dbReference type="SAM" id="SignalP"/>
    </source>
</evidence>
<feature type="signal peptide" evidence="1">
    <location>
        <begin position="1"/>
        <end position="18"/>
    </location>
</feature>
<comment type="caution">
    <text evidence="2">The sequence shown here is derived from an EMBL/GenBank/DDBJ whole genome shotgun (WGS) entry which is preliminary data.</text>
</comment>
<gene>
    <name evidence="2" type="ORF">DB30_02105</name>
</gene>
<reference evidence="2 3" key="1">
    <citation type="submission" date="2014-12" db="EMBL/GenBank/DDBJ databases">
        <title>Genome assembly of Enhygromyxa salina DSM 15201.</title>
        <authorList>
            <person name="Sharma G."/>
            <person name="Subramanian S."/>
        </authorList>
    </citation>
    <scope>NUCLEOTIDE SEQUENCE [LARGE SCALE GENOMIC DNA]</scope>
    <source>
        <strain evidence="2 3">DSM 15201</strain>
    </source>
</reference>
<dbReference type="AlphaFoldDB" id="A0A0C2CQQ9"/>
<accession>A0A0C2CQQ9</accession>
<organism evidence="2 3">
    <name type="scientific">Enhygromyxa salina</name>
    <dbReference type="NCBI Taxonomy" id="215803"/>
    <lineage>
        <taxon>Bacteria</taxon>
        <taxon>Pseudomonadati</taxon>
        <taxon>Myxococcota</taxon>
        <taxon>Polyangia</taxon>
        <taxon>Nannocystales</taxon>
        <taxon>Nannocystaceae</taxon>
        <taxon>Enhygromyxa</taxon>
    </lineage>
</organism>
<keyword evidence="1" id="KW-0732">Signal</keyword>
<dbReference type="SUPFAM" id="SSF63825">
    <property type="entry name" value="YWTD domain"/>
    <property type="match status" value="1"/>
</dbReference>
<protein>
    <recommendedName>
        <fullName evidence="4">SGNH hydrolase-type esterase domain-containing protein</fullName>
    </recommendedName>
</protein>
<name>A0A0C2CQQ9_9BACT</name>
<evidence type="ECO:0000313" key="3">
    <source>
        <dbReference type="Proteomes" id="UP000031599"/>
    </source>
</evidence>
<evidence type="ECO:0008006" key="4">
    <source>
        <dbReference type="Google" id="ProtNLM"/>
    </source>
</evidence>
<dbReference type="Gene3D" id="2.120.10.30">
    <property type="entry name" value="TolB, C-terminal domain"/>
    <property type="match status" value="1"/>
</dbReference>
<dbReference type="InterPro" id="IPR011042">
    <property type="entry name" value="6-blade_b-propeller_TolB-like"/>
</dbReference>
<feature type="chain" id="PRO_5002146922" description="SGNH hydrolase-type esterase domain-containing protein" evidence="1">
    <location>
        <begin position="19"/>
        <end position="1122"/>
    </location>
</feature>
<proteinExistence type="predicted"/>
<dbReference type="EMBL" id="JMCC02000155">
    <property type="protein sequence ID" value="KIG12050.1"/>
    <property type="molecule type" value="Genomic_DNA"/>
</dbReference>